<keyword evidence="4" id="KW-1185">Reference proteome</keyword>
<dbReference type="Pfam" id="PF00149">
    <property type="entry name" value="Metallophos"/>
    <property type="match status" value="1"/>
</dbReference>
<accession>F2U527</accession>
<dbReference type="InterPro" id="IPR004843">
    <property type="entry name" value="Calcineurin-like_PHP"/>
</dbReference>
<dbReference type="Proteomes" id="UP000007799">
    <property type="component" value="Unassembled WGS sequence"/>
</dbReference>
<dbReference type="GeneID" id="16076566"/>
<feature type="chain" id="PRO_5003290728" description="Calcineurin-like phosphoesterase domain-containing protein" evidence="1">
    <location>
        <begin position="18"/>
        <end position="292"/>
    </location>
</feature>
<name>F2U527_SALR5</name>
<organism evidence="4">
    <name type="scientific">Salpingoeca rosetta (strain ATCC 50818 / BSB-021)</name>
    <dbReference type="NCBI Taxonomy" id="946362"/>
    <lineage>
        <taxon>Eukaryota</taxon>
        <taxon>Choanoflagellata</taxon>
        <taxon>Craspedida</taxon>
        <taxon>Salpingoecidae</taxon>
        <taxon>Salpingoeca</taxon>
    </lineage>
</organism>
<dbReference type="AlphaFoldDB" id="F2U527"/>
<dbReference type="STRING" id="946362.F2U527"/>
<evidence type="ECO:0000259" key="2">
    <source>
        <dbReference type="Pfam" id="PF00149"/>
    </source>
</evidence>
<dbReference type="PANTHER" id="PTHR32440:SF11">
    <property type="entry name" value="METALLOPHOSPHOESTERASE DOMAIN-CONTAINING PROTEIN"/>
    <property type="match status" value="1"/>
</dbReference>
<dbReference type="Gene3D" id="3.60.21.10">
    <property type="match status" value="1"/>
</dbReference>
<dbReference type="OMA" id="HIVPMEY"/>
<sequence length="292" mass="32295">MMCRVLLLLLVVLVARASLATTQSGDARQLRFRADTRTFKIVQFTDQHYGEGEDVAWGRQQDINSTRVMRSVLHHETPDLVVYTGDQLTGNNIHDNATSYWRELLAPTLAANLSWAFVFGNHDDMPLQPGHPQHGLGSDTSRAQLLAFDNQFPGSLSFDENPALPGVTNFHLNIKHSTGNGSTPLFFFDSGGGTLPEVVHEAQVDWYRSLPSTSPGIAFMHIPLQQYTTAIASGEGCFGMHHDDVTPQARDTGLFRAFVDKSDVQAVFVGHNHGNDWCCSLSGLWLCYGRHT</sequence>
<gene>
    <name evidence="3" type="ORF">PTSG_12018</name>
</gene>
<dbReference type="GO" id="GO:0016788">
    <property type="term" value="F:hydrolase activity, acting on ester bonds"/>
    <property type="evidence" value="ECO:0007669"/>
    <property type="project" value="TreeGrafter"/>
</dbReference>
<feature type="domain" description="Calcineurin-like phosphoesterase" evidence="2">
    <location>
        <begin position="39"/>
        <end position="274"/>
    </location>
</feature>
<dbReference type="InParanoid" id="F2U527"/>
<dbReference type="PANTHER" id="PTHR32440">
    <property type="entry name" value="PHOSPHATASE DCR2-RELATED-RELATED"/>
    <property type="match status" value="1"/>
</dbReference>
<evidence type="ECO:0000256" key="1">
    <source>
        <dbReference type="SAM" id="SignalP"/>
    </source>
</evidence>
<dbReference type="SUPFAM" id="SSF56300">
    <property type="entry name" value="Metallo-dependent phosphatases"/>
    <property type="match status" value="1"/>
</dbReference>
<dbReference type="GO" id="GO:0005737">
    <property type="term" value="C:cytoplasm"/>
    <property type="evidence" value="ECO:0007669"/>
    <property type="project" value="TreeGrafter"/>
</dbReference>
<dbReference type="eggNOG" id="KOG1432">
    <property type="taxonomic scope" value="Eukaryota"/>
</dbReference>
<evidence type="ECO:0000313" key="4">
    <source>
        <dbReference type="Proteomes" id="UP000007799"/>
    </source>
</evidence>
<evidence type="ECO:0000313" key="3">
    <source>
        <dbReference type="EMBL" id="EGD82743.1"/>
    </source>
</evidence>
<dbReference type="OrthoDB" id="783096at2759"/>
<dbReference type="RefSeq" id="XP_004995979.1">
    <property type="nucleotide sequence ID" value="XM_004995922.1"/>
</dbReference>
<keyword evidence="1" id="KW-0732">Signal</keyword>
<dbReference type="KEGG" id="sre:PTSG_12018"/>
<proteinExistence type="predicted"/>
<dbReference type="InterPro" id="IPR029052">
    <property type="entry name" value="Metallo-depent_PP-like"/>
</dbReference>
<feature type="signal peptide" evidence="1">
    <location>
        <begin position="1"/>
        <end position="17"/>
    </location>
</feature>
<dbReference type="CDD" id="cd07383">
    <property type="entry name" value="MPP_Dcr2"/>
    <property type="match status" value="1"/>
</dbReference>
<reference evidence="3" key="1">
    <citation type="submission" date="2009-08" db="EMBL/GenBank/DDBJ databases">
        <title>Annotation of Salpingoeca rosetta.</title>
        <authorList>
            <consortium name="The Broad Institute Genome Sequencing Platform"/>
            <person name="Russ C."/>
            <person name="Cuomo C."/>
            <person name="Burger G."/>
            <person name="Gray M.W."/>
            <person name="Holland P.W.H."/>
            <person name="King N."/>
            <person name="Lang F.B.F."/>
            <person name="Roger A.J."/>
            <person name="Ruiz-Trillo I."/>
            <person name="Young S.K."/>
            <person name="Zeng Q."/>
            <person name="Gargeya S."/>
            <person name="Alvarado L."/>
            <person name="Berlin A."/>
            <person name="Chapman S.B."/>
            <person name="Chen Z."/>
            <person name="Freedman E."/>
            <person name="Gellesch M."/>
            <person name="Goldberg J."/>
            <person name="Griggs A."/>
            <person name="Gujja S."/>
            <person name="Heilman E."/>
            <person name="Heiman D."/>
            <person name="Howarth C."/>
            <person name="Mehta T."/>
            <person name="Neiman D."/>
            <person name="Pearson M."/>
            <person name="Roberts A."/>
            <person name="Saif S."/>
            <person name="Shea T."/>
            <person name="Shenoy N."/>
            <person name="Sisk P."/>
            <person name="Stolte C."/>
            <person name="Sykes S."/>
            <person name="White J."/>
            <person name="Yandava C."/>
            <person name="Haas B."/>
            <person name="Nusbaum C."/>
            <person name="Birren B."/>
        </authorList>
    </citation>
    <scope>NUCLEOTIDE SEQUENCE [LARGE SCALE GENOMIC DNA]</scope>
    <source>
        <strain evidence="3">ATCC 50818</strain>
    </source>
</reference>
<protein>
    <recommendedName>
        <fullName evidence="2">Calcineurin-like phosphoesterase domain-containing protein</fullName>
    </recommendedName>
</protein>
<dbReference type="EMBL" id="GL832961">
    <property type="protein sequence ID" value="EGD82743.1"/>
    <property type="molecule type" value="Genomic_DNA"/>
</dbReference>